<dbReference type="EC" id="2.1.1.182" evidence="7"/>
<sequence length="360" mass="38629">MTSDNTDSNTDPQTERTVRTERTEQNWQNEQSSSAAHLLGAADIRRIAADAGITPTKKFGQNFVIDPGTVRRIVHESGIDAHSTVMEVGPGLGSLTLGLLETGARVIAVEIDPPLAQRLPHTVEQFQPQNAPHLTVITHDALTIDPSDPTFTETTGLTADSHFALVANLPYNVATPIVLTLLQRFTGLDSFLVMVQKEVADRLSATPGSKIYGAPSVKLAWYGTTRKAGIVGRNVFWPAPHVDSALVGFTRVSTPERRDEALRARVFSLIDMAFGQRRKTLHAALRKTVPDEAFAAAGIDEKRRGETLTIDDFIALARACETIDDDTASAMAASAQALPATSPSAASPSATSPSTTQENL</sequence>
<dbReference type="InterPro" id="IPR001737">
    <property type="entry name" value="KsgA/Erm"/>
</dbReference>
<evidence type="ECO:0000256" key="4">
    <source>
        <dbReference type="ARBA" id="ARBA00022679"/>
    </source>
</evidence>
<dbReference type="PROSITE" id="PS51689">
    <property type="entry name" value="SAM_RNA_A_N6_MT"/>
    <property type="match status" value="1"/>
</dbReference>
<feature type="region of interest" description="Disordered" evidence="9">
    <location>
        <begin position="1"/>
        <end position="33"/>
    </location>
</feature>
<feature type="binding site" evidence="7 8">
    <location>
        <position position="140"/>
    </location>
    <ligand>
        <name>S-adenosyl-L-methionine</name>
        <dbReference type="ChEBI" id="CHEBI:59789"/>
    </ligand>
</feature>
<dbReference type="SUPFAM" id="SSF53335">
    <property type="entry name" value="S-adenosyl-L-methionine-dependent methyltransferases"/>
    <property type="match status" value="1"/>
</dbReference>
<dbReference type="GO" id="GO:0003723">
    <property type="term" value="F:RNA binding"/>
    <property type="evidence" value="ECO:0007669"/>
    <property type="project" value="UniProtKB-UniRule"/>
</dbReference>
<feature type="binding site" evidence="7 8">
    <location>
        <position position="89"/>
    </location>
    <ligand>
        <name>S-adenosyl-L-methionine</name>
        <dbReference type="ChEBI" id="CHEBI:59789"/>
    </ligand>
</feature>
<comment type="similarity">
    <text evidence="7">Belongs to the class I-like SAM-binding methyltransferase superfamily. rRNA adenine N(6)-methyltransferase family. RsmA subfamily.</text>
</comment>
<dbReference type="InterPro" id="IPR023165">
    <property type="entry name" value="rRNA_Ade_diMease-like_C"/>
</dbReference>
<evidence type="ECO:0000256" key="1">
    <source>
        <dbReference type="ARBA" id="ARBA00022490"/>
    </source>
</evidence>
<keyword evidence="3 7" id="KW-0489">Methyltransferase</keyword>
<evidence type="ECO:0000313" key="11">
    <source>
        <dbReference type="EMBL" id="OZG53958.1"/>
    </source>
</evidence>
<accession>A0A261F4D5</accession>
<keyword evidence="1 7" id="KW-0963">Cytoplasm</keyword>
<dbReference type="InterPro" id="IPR020598">
    <property type="entry name" value="rRNA_Ade_methylase_Trfase_N"/>
</dbReference>
<feature type="compositionally biased region" description="Polar residues" evidence="9">
    <location>
        <begin position="1"/>
        <end position="12"/>
    </location>
</feature>
<evidence type="ECO:0000256" key="6">
    <source>
        <dbReference type="ARBA" id="ARBA00022884"/>
    </source>
</evidence>
<evidence type="ECO:0000256" key="9">
    <source>
        <dbReference type="SAM" id="MobiDB-lite"/>
    </source>
</evidence>
<comment type="caution">
    <text evidence="11">The sequence shown here is derived from an EMBL/GenBank/DDBJ whole genome shotgun (WGS) entry which is preliminary data.</text>
</comment>
<keyword evidence="2 7" id="KW-0698">rRNA processing</keyword>
<comment type="catalytic activity">
    <reaction evidence="7">
        <text>adenosine(1518)/adenosine(1519) in 16S rRNA + 4 S-adenosyl-L-methionine = N(6)-dimethyladenosine(1518)/N(6)-dimethyladenosine(1519) in 16S rRNA + 4 S-adenosyl-L-homocysteine + 4 H(+)</text>
        <dbReference type="Rhea" id="RHEA:19609"/>
        <dbReference type="Rhea" id="RHEA-COMP:10232"/>
        <dbReference type="Rhea" id="RHEA-COMP:10233"/>
        <dbReference type="ChEBI" id="CHEBI:15378"/>
        <dbReference type="ChEBI" id="CHEBI:57856"/>
        <dbReference type="ChEBI" id="CHEBI:59789"/>
        <dbReference type="ChEBI" id="CHEBI:74411"/>
        <dbReference type="ChEBI" id="CHEBI:74493"/>
        <dbReference type="EC" id="2.1.1.182"/>
    </reaction>
</comment>
<feature type="binding site" evidence="7 8">
    <location>
        <position position="110"/>
    </location>
    <ligand>
        <name>S-adenosyl-L-methionine</name>
        <dbReference type="ChEBI" id="CHEBI:59789"/>
    </ligand>
</feature>
<keyword evidence="6 7" id="KW-0694">RNA-binding</keyword>
<evidence type="ECO:0000256" key="5">
    <source>
        <dbReference type="ARBA" id="ARBA00022691"/>
    </source>
</evidence>
<gene>
    <name evidence="7" type="primary">rsmA</name>
    <name evidence="7" type="synonym">ksgA</name>
    <name evidence="11" type="ORF">PSSU_0061</name>
</gene>
<dbReference type="InterPro" id="IPR020596">
    <property type="entry name" value="rRNA_Ade_Mease_Trfase_CS"/>
</dbReference>
<organism evidence="11 12">
    <name type="scientific">Pseudoscardovia suis</name>
    <dbReference type="NCBI Taxonomy" id="987063"/>
    <lineage>
        <taxon>Bacteria</taxon>
        <taxon>Bacillati</taxon>
        <taxon>Actinomycetota</taxon>
        <taxon>Actinomycetes</taxon>
        <taxon>Bifidobacteriales</taxon>
        <taxon>Bifidobacteriaceae</taxon>
        <taxon>Pseudoscardovia</taxon>
    </lineage>
</organism>
<dbReference type="GO" id="GO:0052908">
    <property type="term" value="F:16S rRNA (adenine(1518)-N(6)/adenine(1519)-N(6))-dimethyltransferase activity"/>
    <property type="evidence" value="ECO:0007669"/>
    <property type="project" value="UniProtKB-EC"/>
</dbReference>
<dbReference type="FunFam" id="3.40.50.150:FF:000023">
    <property type="entry name" value="Ribosomal RNA small subunit methyltransferase A"/>
    <property type="match status" value="1"/>
</dbReference>
<keyword evidence="12" id="KW-1185">Reference proteome</keyword>
<dbReference type="Pfam" id="PF00398">
    <property type="entry name" value="RrnaAD"/>
    <property type="match status" value="1"/>
</dbReference>
<dbReference type="InterPro" id="IPR011530">
    <property type="entry name" value="rRNA_adenine_dimethylase"/>
</dbReference>
<evidence type="ECO:0000256" key="7">
    <source>
        <dbReference type="HAMAP-Rule" id="MF_00607"/>
    </source>
</evidence>
<dbReference type="NCBIfam" id="TIGR00755">
    <property type="entry name" value="ksgA"/>
    <property type="match status" value="1"/>
</dbReference>
<evidence type="ECO:0000256" key="3">
    <source>
        <dbReference type="ARBA" id="ARBA00022603"/>
    </source>
</evidence>
<dbReference type="InterPro" id="IPR029063">
    <property type="entry name" value="SAM-dependent_MTases_sf"/>
</dbReference>
<dbReference type="GO" id="GO:0005829">
    <property type="term" value="C:cytosol"/>
    <property type="evidence" value="ECO:0007669"/>
    <property type="project" value="TreeGrafter"/>
</dbReference>
<dbReference type="PROSITE" id="PS01131">
    <property type="entry name" value="RRNA_A_DIMETH"/>
    <property type="match status" value="1"/>
</dbReference>
<dbReference type="AlphaFoldDB" id="A0A261F4D5"/>
<feature type="domain" description="Ribosomal RNA adenine methylase transferase N-terminal" evidence="10">
    <location>
        <begin position="69"/>
        <end position="253"/>
    </location>
</feature>
<feature type="binding site" evidence="7 8">
    <location>
        <position position="64"/>
    </location>
    <ligand>
        <name>S-adenosyl-L-methionine</name>
        <dbReference type="ChEBI" id="CHEBI:59789"/>
    </ligand>
</feature>
<evidence type="ECO:0000256" key="2">
    <source>
        <dbReference type="ARBA" id="ARBA00022552"/>
    </source>
</evidence>
<dbReference type="HAMAP" id="MF_00607">
    <property type="entry name" value="16SrRNA_methyltr_A"/>
    <property type="match status" value="1"/>
</dbReference>
<name>A0A261F4D5_9BIFI</name>
<dbReference type="SMART" id="SM00650">
    <property type="entry name" value="rADc"/>
    <property type="match status" value="1"/>
</dbReference>
<proteinExistence type="inferred from homology"/>
<feature type="region of interest" description="Disordered" evidence="9">
    <location>
        <begin position="332"/>
        <end position="360"/>
    </location>
</feature>
<evidence type="ECO:0000259" key="10">
    <source>
        <dbReference type="SMART" id="SM00650"/>
    </source>
</evidence>
<feature type="binding site" evidence="7 8">
    <location>
        <position position="168"/>
    </location>
    <ligand>
        <name>S-adenosyl-L-methionine</name>
        <dbReference type="ChEBI" id="CHEBI:59789"/>
    </ligand>
</feature>
<keyword evidence="4 7" id="KW-0808">Transferase</keyword>
<evidence type="ECO:0000256" key="8">
    <source>
        <dbReference type="PROSITE-ProRule" id="PRU01026"/>
    </source>
</evidence>
<dbReference type="EMBL" id="MWWQ01000001">
    <property type="protein sequence ID" value="OZG53958.1"/>
    <property type="molecule type" value="Genomic_DNA"/>
</dbReference>
<protein>
    <recommendedName>
        <fullName evidence="7">Ribosomal RNA small subunit methyltransferase A</fullName>
        <ecNumber evidence="7">2.1.1.182</ecNumber>
    </recommendedName>
    <alternativeName>
        <fullName evidence="7">16S rRNA (adenine(1518)-N(6)/adenine(1519)-N(6))-dimethyltransferase</fullName>
    </alternativeName>
    <alternativeName>
        <fullName evidence="7">16S rRNA dimethyladenosine transferase</fullName>
    </alternativeName>
    <alternativeName>
        <fullName evidence="7">16S rRNA dimethylase</fullName>
    </alternativeName>
    <alternativeName>
        <fullName evidence="7">S-adenosylmethionine-6-N', N'-adenosyl(rRNA) dimethyltransferase</fullName>
    </alternativeName>
</protein>
<keyword evidence="5 7" id="KW-0949">S-adenosyl-L-methionine</keyword>
<dbReference type="Gene3D" id="1.10.8.100">
    <property type="entry name" value="Ribosomal RNA adenine dimethylase-like, domain 2"/>
    <property type="match status" value="1"/>
</dbReference>
<dbReference type="Gene3D" id="3.40.50.150">
    <property type="entry name" value="Vaccinia Virus protein VP39"/>
    <property type="match status" value="1"/>
</dbReference>
<dbReference type="Proteomes" id="UP000216454">
    <property type="component" value="Unassembled WGS sequence"/>
</dbReference>
<comment type="subcellular location">
    <subcellularLocation>
        <location evidence="7">Cytoplasm</location>
    </subcellularLocation>
</comment>
<reference evidence="11 12" key="1">
    <citation type="journal article" date="2017" name="BMC Genomics">
        <title>Comparative genomic and phylogenomic analyses of the Bifidobacteriaceae family.</title>
        <authorList>
            <person name="Lugli G.A."/>
            <person name="Milani C."/>
            <person name="Turroni F."/>
            <person name="Duranti S."/>
            <person name="Mancabelli L."/>
            <person name="Mangifesta M."/>
            <person name="Ferrario C."/>
            <person name="Modesto M."/>
            <person name="Mattarelli P."/>
            <person name="Jiri K."/>
            <person name="van Sinderen D."/>
            <person name="Ventura M."/>
        </authorList>
    </citation>
    <scope>NUCLEOTIDE SEQUENCE [LARGE SCALE GENOMIC DNA]</scope>
    <source>
        <strain evidence="11 12">DSM 24744</strain>
    </source>
</reference>
<feature type="binding site" evidence="7 8">
    <location>
        <position position="62"/>
    </location>
    <ligand>
        <name>S-adenosyl-L-methionine</name>
        <dbReference type="ChEBI" id="CHEBI:59789"/>
    </ligand>
</feature>
<dbReference type="PANTHER" id="PTHR11727">
    <property type="entry name" value="DIMETHYLADENOSINE TRANSFERASE"/>
    <property type="match status" value="1"/>
</dbReference>
<feature type="compositionally biased region" description="Basic and acidic residues" evidence="9">
    <location>
        <begin position="13"/>
        <end position="24"/>
    </location>
</feature>
<comment type="function">
    <text evidence="7">Specifically dimethylates two adjacent adenosines (A1518 and A1519) in the loop of a conserved hairpin near the 3'-end of 16S rRNA in the 30S particle. May play a critical role in biogenesis of 30S subunits.</text>
</comment>
<dbReference type="PANTHER" id="PTHR11727:SF7">
    <property type="entry name" value="DIMETHYLADENOSINE TRANSFERASE-RELATED"/>
    <property type="match status" value="1"/>
</dbReference>
<evidence type="ECO:0000313" key="12">
    <source>
        <dbReference type="Proteomes" id="UP000216454"/>
    </source>
</evidence>